<dbReference type="AlphaFoldDB" id="A0A8K0K0J7"/>
<gene>
    <name evidence="1" type="ORF">J437_LFUL006374</name>
</gene>
<reference evidence="1" key="2">
    <citation type="submission" date="2017-10" db="EMBL/GenBank/DDBJ databases">
        <title>Ladona fulva Genome sequencing and assembly.</title>
        <authorList>
            <person name="Murali S."/>
            <person name="Richards S."/>
            <person name="Bandaranaike D."/>
            <person name="Bellair M."/>
            <person name="Blankenburg K."/>
            <person name="Chao H."/>
            <person name="Dinh H."/>
            <person name="Doddapaneni H."/>
            <person name="Dugan-Rocha S."/>
            <person name="Elkadiri S."/>
            <person name="Gnanaolivu R."/>
            <person name="Hernandez B."/>
            <person name="Skinner E."/>
            <person name="Javaid M."/>
            <person name="Lee S."/>
            <person name="Li M."/>
            <person name="Ming W."/>
            <person name="Munidasa M."/>
            <person name="Muniz J."/>
            <person name="Nguyen L."/>
            <person name="Hughes D."/>
            <person name="Osuji N."/>
            <person name="Pu L.-L."/>
            <person name="Puazo M."/>
            <person name="Qu C."/>
            <person name="Quiroz J."/>
            <person name="Raj R."/>
            <person name="Weissenberger G."/>
            <person name="Xin Y."/>
            <person name="Zou X."/>
            <person name="Han Y."/>
            <person name="Worley K."/>
            <person name="Muzny D."/>
            <person name="Gibbs R."/>
        </authorList>
    </citation>
    <scope>NUCLEOTIDE SEQUENCE</scope>
    <source>
        <strain evidence="1">Sampled in the wild</strain>
    </source>
</reference>
<accession>A0A8K0K0J7</accession>
<comment type="caution">
    <text evidence="1">The sequence shown here is derived from an EMBL/GenBank/DDBJ whole genome shotgun (WGS) entry which is preliminary data.</text>
</comment>
<feature type="non-terminal residue" evidence="1">
    <location>
        <position position="1"/>
    </location>
</feature>
<dbReference type="OrthoDB" id="7460492at2759"/>
<name>A0A8K0K0J7_LADFU</name>
<reference evidence="1" key="1">
    <citation type="submission" date="2013-04" db="EMBL/GenBank/DDBJ databases">
        <authorList>
            <person name="Qu J."/>
            <person name="Murali S.C."/>
            <person name="Bandaranaike D."/>
            <person name="Bellair M."/>
            <person name="Blankenburg K."/>
            <person name="Chao H."/>
            <person name="Dinh H."/>
            <person name="Doddapaneni H."/>
            <person name="Downs B."/>
            <person name="Dugan-Rocha S."/>
            <person name="Elkadiri S."/>
            <person name="Gnanaolivu R.D."/>
            <person name="Hernandez B."/>
            <person name="Javaid M."/>
            <person name="Jayaseelan J.C."/>
            <person name="Lee S."/>
            <person name="Li M."/>
            <person name="Ming W."/>
            <person name="Munidasa M."/>
            <person name="Muniz J."/>
            <person name="Nguyen L."/>
            <person name="Ongeri F."/>
            <person name="Osuji N."/>
            <person name="Pu L.-L."/>
            <person name="Puazo M."/>
            <person name="Qu C."/>
            <person name="Quiroz J."/>
            <person name="Raj R."/>
            <person name="Weissenberger G."/>
            <person name="Xin Y."/>
            <person name="Zou X."/>
            <person name="Han Y."/>
            <person name="Richards S."/>
            <person name="Worley K."/>
            <person name="Muzny D."/>
            <person name="Gibbs R."/>
        </authorList>
    </citation>
    <scope>NUCLEOTIDE SEQUENCE</scope>
    <source>
        <strain evidence="1">Sampled in the wild</strain>
    </source>
</reference>
<protein>
    <submittedName>
        <fullName evidence="1">Uncharacterized protein</fullName>
    </submittedName>
</protein>
<evidence type="ECO:0000313" key="1">
    <source>
        <dbReference type="EMBL" id="KAG8226067.1"/>
    </source>
</evidence>
<organism evidence="1 2">
    <name type="scientific">Ladona fulva</name>
    <name type="common">Scarce chaser dragonfly</name>
    <name type="synonym">Libellula fulva</name>
    <dbReference type="NCBI Taxonomy" id="123851"/>
    <lineage>
        <taxon>Eukaryota</taxon>
        <taxon>Metazoa</taxon>
        <taxon>Ecdysozoa</taxon>
        <taxon>Arthropoda</taxon>
        <taxon>Hexapoda</taxon>
        <taxon>Insecta</taxon>
        <taxon>Pterygota</taxon>
        <taxon>Palaeoptera</taxon>
        <taxon>Odonata</taxon>
        <taxon>Epiprocta</taxon>
        <taxon>Anisoptera</taxon>
        <taxon>Libelluloidea</taxon>
        <taxon>Libellulidae</taxon>
        <taxon>Ladona</taxon>
    </lineage>
</organism>
<dbReference type="Proteomes" id="UP000792457">
    <property type="component" value="Unassembled WGS sequence"/>
</dbReference>
<proteinExistence type="predicted"/>
<keyword evidence="2" id="KW-1185">Reference proteome</keyword>
<evidence type="ECO:0000313" key="2">
    <source>
        <dbReference type="Proteomes" id="UP000792457"/>
    </source>
</evidence>
<sequence>HREKDNLLILRESTQRGKRCKEPYEIRQILWGPSHHMENGRKFLMERRDIFAARNIFLRKMHLLRTSGDERPIIYLDETWVNQNHSRAYVCQD</sequence>
<dbReference type="EMBL" id="KZ308266">
    <property type="protein sequence ID" value="KAG8226067.1"/>
    <property type="molecule type" value="Genomic_DNA"/>
</dbReference>